<dbReference type="InterPro" id="IPR004018">
    <property type="entry name" value="RPEL_repeat"/>
</dbReference>
<keyword evidence="1" id="KW-0677">Repeat</keyword>
<dbReference type="OrthoDB" id="197676at2759"/>
<comment type="caution">
    <text evidence="2">The sequence shown here is derived from an EMBL/GenBank/DDBJ whole genome shotgun (WGS) entry which is preliminary data.</text>
</comment>
<dbReference type="AlphaFoldDB" id="X6LLW9"/>
<accession>X6LLW9</accession>
<dbReference type="Gene3D" id="3.40.50.10490">
    <property type="entry name" value="Glucose-6-phosphate isomerase like protein, domain 1"/>
    <property type="match status" value="1"/>
</dbReference>
<dbReference type="Gene3D" id="6.10.150.10">
    <property type="match status" value="1"/>
</dbReference>
<keyword evidence="3" id="KW-1185">Reference proteome</keyword>
<protein>
    <submittedName>
        <fullName evidence="2">Uncharacterized protein</fullName>
    </submittedName>
</protein>
<dbReference type="EMBL" id="ASPP01036007">
    <property type="protein sequence ID" value="ETO02351.1"/>
    <property type="molecule type" value="Genomic_DNA"/>
</dbReference>
<dbReference type="Proteomes" id="UP000023152">
    <property type="component" value="Unassembled WGS sequence"/>
</dbReference>
<evidence type="ECO:0000313" key="2">
    <source>
        <dbReference type="EMBL" id="ETO02351.1"/>
    </source>
</evidence>
<gene>
    <name evidence="2" type="ORF">RFI_35084</name>
</gene>
<organism evidence="2 3">
    <name type="scientific">Reticulomyxa filosa</name>
    <dbReference type="NCBI Taxonomy" id="46433"/>
    <lineage>
        <taxon>Eukaryota</taxon>
        <taxon>Sar</taxon>
        <taxon>Rhizaria</taxon>
        <taxon>Retaria</taxon>
        <taxon>Foraminifera</taxon>
        <taxon>Monothalamids</taxon>
        <taxon>Reticulomyxidae</taxon>
        <taxon>Reticulomyxa</taxon>
    </lineage>
</organism>
<evidence type="ECO:0000313" key="3">
    <source>
        <dbReference type="Proteomes" id="UP000023152"/>
    </source>
</evidence>
<sequence length="1252" mass="142655">MSTSLEIVDEMMRILRRHQKKLRKSRQQKYQTLDDFLVHRRPSREQVLEYPFLAPSLYSVAHDIERQQRQLQLQSKLKEKPDREELESQQILLPNSNQISNVRNVKPTIKKELEQKGILPYGNLKEYLHVITFFFFLAFKKKKASSLQPIAQQVEQHRNIAKEYNSPLVNEGRNVDETIAPRIQGTARQLEFMKKKRMRVAPEEMVDSGLVYSLEMAHTLHSAALELEHLLKTRVNESYLRKKHLLPFRRLVCFFVVVCFYCYCYSEPLRPIASEISEFLKRRPSKDDILEYPELSSALSPTAHELDKTLKKQRVERGIRDRRNSEDLVEVNVLYSDTVAPALQPAAADLEKQLGERPTEATLFEKHIIQNQNLSAAHQDAAAQLDKELQHRKDWNPQIPVQGNTAPSLEATSRELEKKIKEDKIERTLEHRPSVVDLVHSNIIYSEDMAKSLQGPAKELEHKLEHRSSVKGVKRAGLLPYSKLSDSIQGAAFDLEKALQSEMHERTAEHIQAAQLKLAPALQMIAQELEKQMKEDTLETFLPHRPAPEEVLGEYKDISPSLVSSARKMDLLTKRVSIASQLSQRKTKEEVTEEQILKNPQLADSLQPVGHTIERHLQEKQQNRREASDIAPSLQSRIKTLEERRKKHQLESLLLHRPNEEEMLRKHRLLYTIQMASALQRYAKELENHLRMRVGEEYLKNKGLLPYFNIPPAQRAAALAIDEHLATHLTTRNRSGSDPSHLAPSLRATARKLVKRQEADHLSQQLRSRHDSNEVLAHPHVASSLAPAAQDMERILKQKRLSDGLHGRHSSEELEERNILYSAQMSAAIQPAAHNVESLLENQPTKKSLQNSGVLQNPNLSSDLQPVGAELAKKLTQRPQPKEMYGTLDPRLHAAAKRLERAQRSSLIESQLQWRSDINEVTLYPLTMASSIQPAALNVEMALQSRRSRQELIDYGLIHNPKLSSALAARGDSLSQGLRNRPKASSVVDTHLAGSLQNTAKKLEFHQRRESLSQLLNGRPTWKDESVQKTLHFSNIAPALQPAALNLEEELALRPALQDMSRGGLFPFSFLPEHLRPTAWDLQRALERAKLASGQQLEAHGYPNLASSLHGAARKTETHLRRKSLEQHLRNRPDPEDILPHIGLAPSIQPAANALAHHLRRRSLADAFDSRPALEEIWQRSGRRVHSQDLVADDHSVSKKEIRITEMSNELSENIDVATGEEITRILRQCDAQVFTGGMNILAFLSLLLSLL</sequence>
<proteinExistence type="predicted"/>
<name>X6LLW9_RETFI</name>
<evidence type="ECO:0000256" key="1">
    <source>
        <dbReference type="ARBA" id="ARBA00022737"/>
    </source>
</evidence>
<reference evidence="2 3" key="1">
    <citation type="journal article" date="2013" name="Curr. Biol.">
        <title>The Genome of the Foraminiferan Reticulomyxa filosa.</title>
        <authorList>
            <person name="Glockner G."/>
            <person name="Hulsmann N."/>
            <person name="Schleicher M."/>
            <person name="Noegel A.A."/>
            <person name="Eichinger L."/>
            <person name="Gallinger C."/>
            <person name="Pawlowski J."/>
            <person name="Sierra R."/>
            <person name="Euteneuer U."/>
            <person name="Pillet L."/>
            <person name="Moustafa A."/>
            <person name="Platzer M."/>
            <person name="Groth M."/>
            <person name="Szafranski K."/>
            <person name="Schliwa M."/>
        </authorList>
    </citation>
    <scope>NUCLEOTIDE SEQUENCE [LARGE SCALE GENOMIC DNA]</scope>
</reference>
<dbReference type="SMART" id="SM00707">
    <property type="entry name" value="RPEL"/>
    <property type="match status" value="6"/>
</dbReference>